<keyword evidence="3 5" id="KW-0067">ATP-binding</keyword>
<dbReference type="AlphaFoldDB" id="A0A494W300"/>
<dbReference type="InterPro" id="IPR001412">
    <property type="entry name" value="aa-tRNA-synth_I_CS"/>
</dbReference>
<evidence type="ECO:0000313" key="8">
    <source>
        <dbReference type="Proteomes" id="UP000270046"/>
    </source>
</evidence>
<dbReference type="PANTHER" id="PTHR43311:SF2">
    <property type="entry name" value="GLUTAMATE--TRNA LIGASE, MITOCHONDRIAL-RELATED"/>
    <property type="match status" value="1"/>
</dbReference>
<name>A0A494W300_9SPHI</name>
<dbReference type="InterPro" id="IPR014729">
    <property type="entry name" value="Rossmann-like_a/b/a_fold"/>
</dbReference>
<dbReference type="Gene3D" id="3.40.50.620">
    <property type="entry name" value="HUPs"/>
    <property type="match status" value="1"/>
</dbReference>
<dbReference type="PROSITE" id="PS00178">
    <property type="entry name" value="AA_TRNA_LIGASE_I"/>
    <property type="match status" value="1"/>
</dbReference>
<evidence type="ECO:0000256" key="4">
    <source>
        <dbReference type="ARBA" id="ARBA00023146"/>
    </source>
</evidence>
<organism evidence="7 8">
    <name type="scientific">Mucilaginibacter celer</name>
    <dbReference type="NCBI Taxonomy" id="2305508"/>
    <lineage>
        <taxon>Bacteria</taxon>
        <taxon>Pseudomonadati</taxon>
        <taxon>Bacteroidota</taxon>
        <taxon>Sphingobacteriia</taxon>
        <taxon>Sphingobacteriales</taxon>
        <taxon>Sphingobacteriaceae</taxon>
        <taxon>Mucilaginibacter</taxon>
    </lineage>
</organism>
<dbReference type="PANTHER" id="PTHR43311">
    <property type="entry name" value="GLUTAMATE--TRNA LIGASE"/>
    <property type="match status" value="1"/>
</dbReference>
<keyword evidence="1 5" id="KW-0436">Ligase</keyword>
<keyword evidence="8" id="KW-1185">Reference proteome</keyword>
<reference evidence="7 8" key="1">
    <citation type="submission" date="2018-10" db="EMBL/GenBank/DDBJ databases">
        <title>Genome sequencing of Mucilaginibacter sp. HYN0043.</title>
        <authorList>
            <person name="Kim M."/>
            <person name="Yi H."/>
        </authorList>
    </citation>
    <scope>NUCLEOTIDE SEQUENCE [LARGE SCALE GENOMIC DNA]</scope>
    <source>
        <strain evidence="7 8">HYN0043</strain>
    </source>
</reference>
<dbReference type="GO" id="GO:0004818">
    <property type="term" value="F:glutamate-tRNA ligase activity"/>
    <property type="evidence" value="ECO:0007669"/>
    <property type="project" value="TreeGrafter"/>
</dbReference>
<comment type="similarity">
    <text evidence="5">Belongs to the class-I aminoacyl-tRNA synthetase family.</text>
</comment>
<keyword evidence="4 5" id="KW-0030">Aminoacyl-tRNA synthetase</keyword>
<dbReference type="OrthoDB" id="9807503at2"/>
<evidence type="ECO:0000256" key="3">
    <source>
        <dbReference type="ARBA" id="ARBA00022840"/>
    </source>
</evidence>
<feature type="domain" description="Glutamyl/glutaminyl-tRNA synthetase class Ib catalytic" evidence="6">
    <location>
        <begin position="166"/>
        <end position="267"/>
    </location>
</feature>
<evidence type="ECO:0000259" key="6">
    <source>
        <dbReference type="Pfam" id="PF00749"/>
    </source>
</evidence>
<evidence type="ECO:0000256" key="5">
    <source>
        <dbReference type="RuleBase" id="RU363037"/>
    </source>
</evidence>
<accession>A0A494W300</accession>
<dbReference type="PRINTS" id="PR00987">
    <property type="entry name" value="TRNASYNTHGLU"/>
</dbReference>
<dbReference type="InterPro" id="IPR049940">
    <property type="entry name" value="GluQ/Sye"/>
</dbReference>
<dbReference type="RefSeq" id="WP_119406201.1">
    <property type="nucleotide sequence ID" value="NZ_CP032869.1"/>
</dbReference>
<sequence>MANKPIYFNKTRLAPTPSGFLHVGNVLSFVITATLAQKHHAKILLRIDDLDRARFAPEYLSDVFDTLRFLEIPWDVGPANPDDFEAAFSQVHRMPLYNAALDRLKNQNAIFACTCSRKQLAEAGTCSCIEKSIPLDTPGASWRLLTDDAVLSVKTYAGEIIKTSLPAEMQNFIIRKKDGFPAYQLTSLIDDLFYGVDFIVRGADLWHSTLAQLALAKTLNEKAFEQVTFYHHPLLLEPSGQKLSKSAGSASVRFMKVEGKSNTAVFEQIAALIGLSGTIKNRRQLGQLLLSQQPGY</sequence>
<evidence type="ECO:0000256" key="2">
    <source>
        <dbReference type="ARBA" id="ARBA00022741"/>
    </source>
</evidence>
<dbReference type="SUPFAM" id="SSF52374">
    <property type="entry name" value="Nucleotidylyl transferase"/>
    <property type="match status" value="1"/>
</dbReference>
<dbReference type="GO" id="GO:0005524">
    <property type="term" value="F:ATP binding"/>
    <property type="evidence" value="ECO:0007669"/>
    <property type="project" value="UniProtKB-KW"/>
</dbReference>
<proteinExistence type="inferred from homology"/>
<dbReference type="Proteomes" id="UP000270046">
    <property type="component" value="Chromosome"/>
</dbReference>
<dbReference type="InterPro" id="IPR020058">
    <property type="entry name" value="Glu/Gln-tRNA-synth_Ib_cat-dom"/>
</dbReference>
<evidence type="ECO:0000256" key="1">
    <source>
        <dbReference type="ARBA" id="ARBA00022598"/>
    </source>
</evidence>
<dbReference type="EMBL" id="CP032869">
    <property type="protein sequence ID" value="AYL97918.1"/>
    <property type="molecule type" value="Genomic_DNA"/>
</dbReference>
<evidence type="ECO:0000313" key="7">
    <source>
        <dbReference type="EMBL" id="AYL97918.1"/>
    </source>
</evidence>
<keyword evidence="2 5" id="KW-0547">Nucleotide-binding</keyword>
<protein>
    <submittedName>
        <fullName evidence="7">tRNA glutamyl-Q synthetase</fullName>
    </submittedName>
</protein>
<feature type="domain" description="Glutamyl/glutaminyl-tRNA synthetase class Ib catalytic" evidence="6">
    <location>
        <begin position="10"/>
        <end position="122"/>
    </location>
</feature>
<gene>
    <name evidence="7" type="ORF">HYN43_022640</name>
</gene>
<keyword evidence="5" id="KW-0648">Protein biosynthesis</keyword>
<dbReference type="KEGG" id="muh:HYN43_022640"/>
<dbReference type="GO" id="GO:0006424">
    <property type="term" value="P:glutamyl-tRNA aminoacylation"/>
    <property type="evidence" value="ECO:0007669"/>
    <property type="project" value="TreeGrafter"/>
</dbReference>
<dbReference type="InterPro" id="IPR000924">
    <property type="entry name" value="Glu/Gln-tRNA-synth"/>
</dbReference>
<dbReference type="Pfam" id="PF00749">
    <property type="entry name" value="tRNA-synt_1c"/>
    <property type="match status" value="2"/>
</dbReference>